<comment type="caution">
    <text evidence="19">The sequence shown here is derived from an EMBL/GenBank/DDBJ whole genome shotgun (WGS) entry which is preliminary data.</text>
</comment>
<evidence type="ECO:0000259" key="16">
    <source>
        <dbReference type="PROSITE" id="PS50109"/>
    </source>
</evidence>
<gene>
    <name evidence="19" type="ORF">BDD43_2708</name>
</gene>
<keyword evidence="7" id="KW-0808">Transferase</keyword>
<dbReference type="GO" id="GO:0000156">
    <property type="term" value="F:phosphorelay response regulator activity"/>
    <property type="evidence" value="ECO:0007669"/>
    <property type="project" value="TreeGrafter"/>
</dbReference>
<dbReference type="InterPro" id="IPR005467">
    <property type="entry name" value="His_kinase_dom"/>
</dbReference>
<dbReference type="CDD" id="cd00130">
    <property type="entry name" value="PAS"/>
    <property type="match status" value="1"/>
</dbReference>
<dbReference type="Proteomes" id="UP000268007">
    <property type="component" value="Unassembled WGS sequence"/>
</dbReference>
<evidence type="ECO:0000256" key="5">
    <source>
        <dbReference type="ARBA" id="ARBA00022475"/>
    </source>
</evidence>
<evidence type="ECO:0000259" key="17">
    <source>
        <dbReference type="PROSITE" id="PS50112"/>
    </source>
</evidence>
<dbReference type="Gene3D" id="1.10.287.130">
    <property type="match status" value="1"/>
</dbReference>
<evidence type="ECO:0000256" key="14">
    <source>
        <dbReference type="ARBA" id="ARBA00023136"/>
    </source>
</evidence>
<dbReference type="EC" id="2.7.13.3" evidence="4"/>
<dbReference type="OrthoDB" id="9813151at2"/>
<evidence type="ECO:0000313" key="19">
    <source>
        <dbReference type="EMBL" id="RKR82523.1"/>
    </source>
</evidence>
<evidence type="ECO:0000256" key="9">
    <source>
        <dbReference type="ARBA" id="ARBA00022741"/>
    </source>
</evidence>
<proteinExistence type="predicted"/>
<name>A0A495J189_9SPHI</name>
<dbReference type="InterPro" id="IPR003594">
    <property type="entry name" value="HATPase_dom"/>
</dbReference>
<dbReference type="PROSITE" id="PS50109">
    <property type="entry name" value="HIS_KIN"/>
    <property type="match status" value="1"/>
</dbReference>
<evidence type="ECO:0000259" key="18">
    <source>
        <dbReference type="PROSITE" id="PS50885"/>
    </source>
</evidence>
<evidence type="ECO:0000256" key="12">
    <source>
        <dbReference type="ARBA" id="ARBA00022989"/>
    </source>
</evidence>
<evidence type="ECO:0000256" key="3">
    <source>
        <dbReference type="ARBA" id="ARBA00004236"/>
    </source>
</evidence>
<dbReference type="Gene3D" id="3.30.450.20">
    <property type="entry name" value="PAS domain"/>
    <property type="match status" value="1"/>
</dbReference>
<dbReference type="PRINTS" id="PR00344">
    <property type="entry name" value="BCTRLSENSOR"/>
</dbReference>
<dbReference type="InterPro" id="IPR036890">
    <property type="entry name" value="HATPase_C_sf"/>
</dbReference>
<keyword evidence="8 15" id="KW-0812">Transmembrane</keyword>
<dbReference type="CDD" id="cd06225">
    <property type="entry name" value="HAMP"/>
    <property type="match status" value="1"/>
</dbReference>
<dbReference type="GO" id="GO:0005886">
    <property type="term" value="C:plasma membrane"/>
    <property type="evidence" value="ECO:0007669"/>
    <property type="project" value="UniProtKB-SubCell"/>
</dbReference>
<dbReference type="InterPro" id="IPR000014">
    <property type="entry name" value="PAS"/>
</dbReference>
<dbReference type="SMART" id="SM00388">
    <property type="entry name" value="HisKA"/>
    <property type="match status" value="1"/>
</dbReference>
<dbReference type="GO" id="GO:0030295">
    <property type="term" value="F:protein kinase activator activity"/>
    <property type="evidence" value="ECO:0007669"/>
    <property type="project" value="TreeGrafter"/>
</dbReference>
<feature type="domain" description="HAMP" evidence="18">
    <location>
        <begin position="169"/>
        <end position="221"/>
    </location>
</feature>
<evidence type="ECO:0000256" key="11">
    <source>
        <dbReference type="ARBA" id="ARBA00022840"/>
    </source>
</evidence>
<reference evidence="19 20" key="1">
    <citation type="submission" date="2018-10" db="EMBL/GenBank/DDBJ databases">
        <title>Genomic Encyclopedia of Archaeal and Bacterial Type Strains, Phase II (KMG-II): from individual species to whole genera.</title>
        <authorList>
            <person name="Goeker M."/>
        </authorList>
    </citation>
    <scope>NUCLEOTIDE SEQUENCE [LARGE SCALE GENOMIC DNA]</scope>
    <source>
        <strain evidence="19 20">DSM 18602</strain>
    </source>
</reference>
<keyword evidence="9" id="KW-0547">Nucleotide-binding</keyword>
<evidence type="ECO:0000256" key="7">
    <source>
        <dbReference type="ARBA" id="ARBA00022679"/>
    </source>
</evidence>
<dbReference type="SUPFAM" id="SSF55874">
    <property type="entry name" value="ATPase domain of HSP90 chaperone/DNA topoisomerase II/histidine kinase"/>
    <property type="match status" value="1"/>
</dbReference>
<sequence length="566" mass="63453">MSIKNKLRAGISFLFLLALLCSGLAAYYLQQLSNDSKAILKDNYNTLNYLKNISSELDAPLTPASLKVISTNLTAQEHNITEPGEKQLTSSLRSLYNSYQLSANNPVQAAQLAVKMRNTINTIMTINMDAIRLKDAKASDTAKHALIIIALIGSFCFLISFSFMVNFPGYIATPIRELTQSILQIANKNYSKRLVFNSKDEYGELADAFNQMAKKLSEYETSNLANVLFEKRRIETIINSMHDALIGVDDKQTIIFANDVACNLIGLPKDKLINEFAPHIAEENDLLRNILVTDNRKMKIFADGQESYFTKEVLDVTNDARFIGKVIILKNITEFQQLDEAKTNFIATISHELKTPISSIKMSLKLLEDDRVGQVNTEQRSLLENIEDDTRRLLHITGELLDMGQLETGKIQLNFGSTHPQNIVDYAVKAVKFIADQRHVTIKVKCDATLPNVRADLDKSTWVLINLLSNAIKYSRENAEVDLTVEKHKKDSIYFSVTDHGQGIEHKYLSRIFDRYFKIPGATTEQTGTGLGLAIAKDFIEAQAGKISVESEMGEGSKFCFWLPIG</sequence>
<dbReference type="GO" id="GO:0000155">
    <property type="term" value="F:phosphorelay sensor kinase activity"/>
    <property type="evidence" value="ECO:0007669"/>
    <property type="project" value="InterPro"/>
</dbReference>
<evidence type="ECO:0000256" key="6">
    <source>
        <dbReference type="ARBA" id="ARBA00022553"/>
    </source>
</evidence>
<dbReference type="FunFam" id="3.30.565.10:FF:000023">
    <property type="entry name" value="PAS domain-containing sensor histidine kinase"/>
    <property type="match status" value="1"/>
</dbReference>
<evidence type="ECO:0000256" key="10">
    <source>
        <dbReference type="ARBA" id="ARBA00022777"/>
    </source>
</evidence>
<evidence type="ECO:0000256" key="2">
    <source>
        <dbReference type="ARBA" id="ARBA00004141"/>
    </source>
</evidence>
<keyword evidence="12 15" id="KW-1133">Transmembrane helix</keyword>
<dbReference type="AlphaFoldDB" id="A0A495J189"/>
<dbReference type="SUPFAM" id="SSF55785">
    <property type="entry name" value="PYP-like sensor domain (PAS domain)"/>
    <property type="match status" value="1"/>
</dbReference>
<keyword evidence="13" id="KW-0902">Two-component regulatory system</keyword>
<comment type="subcellular location">
    <subcellularLocation>
        <location evidence="3">Cell membrane</location>
    </subcellularLocation>
    <subcellularLocation>
        <location evidence="2">Membrane</location>
        <topology evidence="2">Multi-pass membrane protein</topology>
    </subcellularLocation>
</comment>
<dbReference type="PANTHER" id="PTHR42878">
    <property type="entry name" value="TWO-COMPONENT HISTIDINE KINASE"/>
    <property type="match status" value="1"/>
</dbReference>
<keyword evidence="20" id="KW-1185">Reference proteome</keyword>
<evidence type="ECO:0000313" key="20">
    <source>
        <dbReference type="Proteomes" id="UP000268007"/>
    </source>
</evidence>
<keyword evidence="10 19" id="KW-0418">Kinase</keyword>
<keyword evidence="14 15" id="KW-0472">Membrane</keyword>
<evidence type="ECO:0000256" key="8">
    <source>
        <dbReference type="ARBA" id="ARBA00022692"/>
    </source>
</evidence>
<feature type="domain" description="PAS" evidence="17">
    <location>
        <begin position="230"/>
        <end position="275"/>
    </location>
</feature>
<evidence type="ECO:0000256" key="1">
    <source>
        <dbReference type="ARBA" id="ARBA00000085"/>
    </source>
</evidence>
<accession>A0A495J189</accession>
<dbReference type="InterPro" id="IPR003660">
    <property type="entry name" value="HAMP_dom"/>
</dbReference>
<dbReference type="Gene3D" id="3.30.565.10">
    <property type="entry name" value="Histidine kinase-like ATPase, C-terminal domain"/>
    <property type="match status" value="1"/>
</dbReference>
<dbReference type="SMART" id="SM00387">
    <property type="entry name" value="HATPase_c"/>
    <property type="match status" value="1"/>
</dbReference>
<dbReference type="SMART" id="SM00304">
    <property type="entry name" value="HAMP"/>
    <property type="match status" value="1"/>
</dbReference>
<keyword evidence="5" id="KW-1003">Cell membrane</keyword>
<dbReference type="Pfam" id="PF13188">
    <property type="entry name" value="PAS_8"/>
    <property type="match status" value="1"/>
</dbReference>
<feature type="domain" description="Histidine kinase" evidence="16">
    <location>
        <begin position="348"/>
        <end position="566"/>
    </location>
</feature>
<feature type="transmembrane region" description="Helical" evidence="15">
    <location>
        <begin position="145"/>
        <end position="167"/>
    </location>
</feature>
<dbReference type="RefSeq" id="WP_121198116.1">
    <property type="nucleotide sequence ID" value="NZ_RBKU01000001.1"/>
</dbReference>
<protein>
    <recommendedName>
        <fullName evidence="4">histidine kinase</fullName>
        <ecNumber evidence="4">2.7.13.3</ecNumber>
    </recommendedName>
</protein>
<dbReference type="InterPro" id="IPR036097">
    <property type="entry name" value="HisK_dim/P_sf"/>
</dbReference>
<evidence type="ECO:0000256" key="4">
    <source>
        <dbReference type="ARBA" id="ARBA00012438"/>
    </source>
</evidence>
<dbReference type="InterPro" id="IPR003661">
    <property type="entry name" value="HisK_dim/P_dom"/>
</dbReference>
<dbReference type="InterPro" id="IPR004358">
    <property type="entry name" value="Sig_transdc_His_kin-like_C"/>
</dbReference>
<dbReference type="SUPFAM" id="SSF47384">
    <property type="entry name" value="Homodimeric domain of signal transducing histidine kinase"/>
    <property type="match status" value="1"/>
</dbReference>
<dbReference type="CDD" id="cd00082">
    <property type="entry name" value="HisKA"/>
    <property type="match status" value="1"/>
</dbReference>
<keyword evidence="11" id="KW-0067">ATP-binding</keyword>
<dbReference type="PROSITE" id="PS50885">
    <property type="entry name" value="HAMP"/>
    <property type="match status" value="1"/>
</dbReference>
<dbReference type="Gene3D" id="6.10.340.10">
    <property type="match status" value="1"/>
</dbReference>
<dbReference type="SUPFAM" id="SSF158472">
    <property type="entry name" value="HAMP domain-like"/>
    <property type="match status" value="1"/>
</dbReference>
<evidence type="ECO:0000256" key="13">
    <source>
        <dbReference type="ARBA" id="ARBA00023012"/>
    </source>
</evidence>
<dbReference type="PANTHER" id="PTHR42878:SF7">
    <property type="entry name" value="SENSOR HISTIDINE KINASE GLRK"/>
    <property type="match status" value="1"/>
</dbReference>
<dbReference type="SMART" id="SM00091">
    <property type="entry name" value="PAS"/>
    <property type="match status" value="1"/>
</dbReference>
<dbReference type="Pfam" id="PF00512">
    <property type="entry name" value="HisKA"/>
    <property type="match status" value="1"/>
</dbReference>
<dbReference type="GO" id="GO:0007234">
    <property type="term" value="P:osmosensory signaling via phosphorelay pathway"/>
    <property type="evidence" value="ECO:0007669"/>
    <property type="project" value="TreeGrafter"/>
</dbReference>
<dbReference type="EMBL" id="RBKU01000001">
    <property type="protein sequence ID" value="RKR82523.1"/>
    <property type="molecule type" value="Genomic_DNA"/>
</dbReference>
<keyword evidence="6" id="KW-0597">Phosphoprotein</keyword>
<dbReference type="InterPro" id="IPR035965">
    <property type="entry name" value="PAS-like_dom_sf"/>
</dbReference>
<dbReference type="GO" id="GO:0005524">
    <property type="term" value="F:ATP binding"/>
    <property type="evidence" value="ECO:0007669"/>
    <property type="project" value="UniProtKB-KW"/>
</dbReference>
<dbReference type="InterPro" id="IPR050351">
    <property type="entry name" value="BphY/WalK/GraS-like"/>
</dbReference>
<dbReference type="Pfam" id="PF02518">
    <property type="entry name" value="HATPase_c"/>
    <property type="match status" value="1"/>
</dbReference>
<evidence type="ECO:0000256" key="15">
    <source>
        <dbReference type="SAM" id="Phobius"/>
    </source>
</evidence>
<comment type="catalytic activity">
    <reaction evidence="1">
        <text>ATP + protein L-histidine = ADP + protein N-phospho-L-histidine.</text>
        <dbReference type="EC" id="2.7.13.3"/>
    </reaction>
</comment>
<dbReference type="Pfam" id="PF00672">
    <property type="entry name" value="HAMP"/>
    <property type="match status" value="1"/>
</dbReference>
<dbReference type="PROSITE" id="PS50112">
    <property type="entry name" value="PAS"/>
    <property type="match status" value="1"/>
</dbReference>
<organism evidence="19 20">
    <name type="scientific">Mucilaginibacter gracilis</name>
    <dbReference type="NCBI Taxonomy" id="423350"/>
    <lineage>
        <taxon>Bacteria</taxon>
        <taxon>Pseudomonadati</taxon>
        <taxon>Bacteroidota</taxon>
        <taxon>Sphingobacteriia</taxon>
        <taxon>Sphingobacteriales</taxon>
        <taxon>Sphingobacteriaceae</taxon>
        <taxon>Mucilaginibacter</taxon>
    </lineage>
</organism>